<keyword evidence="1" id="KW-0472">Membrane</keyword>
<name>A0A9X1ZU87_9FLAO</name>
<proteinExistence type="predicted"/>
<accession>A0A9X1ZU87</accession>
<feature type="transmembrane region" description="Helical" evidence="1">
    <location>
        <begin position="6"/>
        <end position="25"/>
    </location>
</feature>
<keyword evidence="1" id="KW-0812">Transmembrane</keyword>
<protein>
    <recommendedName>
        <fullName evidence="2">Peptidase M56 domain-containing protein</fullName>
    </recommendedName>
</protein>
<evidence type="ECO:0000313" key="3">
    <source>
        <dbReference type="EMBL" id="MCL6217670.1"/>
    </source>
</evidence>
<comment type="caution">
    <text evidence="3">The sequence shown here is derived from an EMBL/GenBank/DDBJ whole genome shotgun (WGS) entry which is preliminary data.</text>
</comment>
<evidence type="ECO:0000256" key="1">
    <source>
        <dbReference type="SAM" id="Phobius"/>
    </source>
</evidence>
<evidence type="ECO:0000259" key="2">
    <source>
        <dbReference type="Pfam" id="PF05569"/>
    </source>
</evidence>
<evidence type="ECO:0000313" key="4">
    <source>
        <dbReference type="Proteomes" id="UP001139521"/>
    </source>
</evidence>
<organism evidence="3 4">
    <name type="scientific">Zunongwangia pacifica</name>
    <dbReference type="NCBI Taxonomy" id="2911062"/>
    <lineage>
        <taxon>Bacteria</taxon>
        <taxon>Pseudomonadati</taxon>
        <taxon>Bacteroidota</taxon>
        <taxon>Flavobacteriia</taxon>
        <taxon>Flavobacteriales</taxon>
        <taxon>Flavobacteriaceae</taxon>
        <taxon>Zunongwangia</taxon>
    </lineage>
</organism>
<dbReference type="InterPro" id="IPR008756">
    <property type="entry name" value="Peptidase_M56"/>
</dbReference>
<dbReference type="AlphaFoldDB" id="A0A9X1ZU87"/>
<keyword evidence="1" id="KW-1133">Transmembrane helix</keyword>
<reference evidence="3" key="1">
    <citation type="submission" date="2022-01" db="EMBL/GenBank/DDBJ databases">
        <title>Genome sequencing of Zunongwangia sp. M21534 genome.</title>
        <authorList>
            <person name="Chen Y."/>
            <person name="Dong C."/>
            <person name="Shao Z."/>
        </authorList>
    </citation>
    <scope>NUCLEOTIDE SEQUENCE</scope>
    <source>
        <strain evidence="3">MCCC M21534</strain>
    </source>
</reference>
<dbReference type="Proteomes" id="UP001139521">
    <property type="component" value="Unassembled WGS sequence"/>
</dbReference>
<dbReference type="Pfam" id="PF05569">
    <property type="entry name" value="Peptidase_M56"/>
    <property type="match status" value="1"/>
</dbReference>
<keyword evidence="4" id="KW-1185">Reference proteome</keyword>
<gene>
    <name evidence="3" type="ORF">L1967_05110</name>
</gene>
<dbReference type="EMBL" id="JAKHSK010000005">
    <property type="protein sequence ID" value="MCL6217670.1"/>
    <property type="molecule type" value="Genomic_DNA"/>
</dbReference>
<sequence>MEFWNYILENFLLLGLFFAGYELFLRNSRFFVFTRFLFQSLQLKRLIITSEHILEVKGVKLKQSPKNCGAFSFFNYIFLDIVSHKNSKNHVLRHQLIHAQQYHGLDILFINLVQNFLWFNPLIYCYKNRIITNLEFITDHAVMKKASVKNLKNELKNYQYHLLSQSLAIQHLPILSFNHSSIKKRIIMLNKKAGHKLQLFKISFLIPCFCFIFYSCNVDDVVSLEESAEYSFYFDHNTSEKDLQNRVKMFNHFYESQVTLRITDTDYQNNHLNGCRISQKFKDQPNFGSGYQTTGLYTSDISFLVSYKEGKIILSSSNNYRIELDKNSNQIIISGTGNKE</sequence>
<dbReference type="RefSeq" id="WP_249600650.1">
    <property type="nucleotide sequence ID" value="NZ_JAKHSK010000005.1"/>
</dbReference>
<feature type="domain" description="Peptidase M56" evidence="2">
    <location>
        <begin position="85"/>
        <end position="189"/>
    </location>
</feature>